<accession>A0A7L4YIY8</accession>
<dbReference type="OrthoDB" id="4551029at2"/>
<proteinExistence type="predicted"/>
<organism evidence="1 2">
    <name type="scientific">Epidermidibacterium keratini</name>
    <dbReference type="NCBI Taxonomy" id="1891644"/>
    <lineage>
        <taxon>Bacteria</taxon>
        <taxon>Bacillati</taxon>
        <taxon>Actinomycetota</taxon>
        <taxon>Actinomycetes</taxon>
        <taxon>Sporichthyales</taxon>
        <taxon>Sporichthyaceae</taxon>
        <taxon>Epidermidibacterium</taxon>
    </lineage>
</organism>
<evidence type="ECO:0000313" key="2">
    <source>
        <dbReference type="Proteomes" id="UP000463857"/>
    </source>
</evidence>
<dbReference type="Proteomes" id="UP000463857">
    <property type="component" value="Chromosome"/>
</dbReference>
<dbReference type="EMBL" id="CP047156">
    <property type="protein sequence ID" value="QHB99235.1"/>
    <property type="molecule type" value="Genomic_DNA"/>
</dbReference>
<evidence type="ECO:0000313" key="1">
    <source>
        <dbReference type="EMBL" id="QHB99235.1"/>
    </source>
</evidence>
<reference evidence="1 2" key="1">
    <citation type="journal article" date="2018" name="Int. J. Syst. Evol. Microbiol.">
        <title>Epidermidibacterium keratini gen. nov., sp. nov., a member of the family Sporichthyaceae, isolated from keratin epidermis.</title>
        <authorList>
            <person name="Lee D.G."/>
            <person name="Trujillo M.E."/>
            <person name="Kang S."/>
            <person name="Nam J.J."/>
            <person name="Kim Y.J."/>
        </authorList>
    </citation>
    <scope>NUCLEOTIDE SEQUENCE [LARGE SCALE GENOMIC DNA]</scope>
    <source>
        <strain evidence="1 2">EPI-7</strain>
    </source>
</reference>
<dbReference type="InParanoid" id="A0A7L4YIY8"/>
<dbReference type="AlphaFoldDB" id="A0A7L4YIY8"/>
<protein>
    <recommendedName>
        <fullName evidence="3">DUF2867 domain-containing protein</fullName>
    </recommendedName>
</protein>
<sequence length="194" mass="21760">MRRQLQRFITPVRTRLVQAPAIARWARRRREREVVAGGRIHAGRAPVTSALTITPDYLDAFTITTQFVASPREWMIACFERGLERSGRDLIFERILALNTTSDGAPGTVAGWCVVGEDDRSLTIAANGTRVEVNLVMERVEDGMRLLTAVHDHSRIGYLLWRILSQVHRRLAPGVLRTGAAILRGDHESEPRGD</sequence>
<dbReference type="RefSeq" id="WP_159542514.1">
    <property type="nucleotide sequence ID" value="NZ_CP047156.1"/>
</dbReference>
<keyword evidence="2" id="KW-1185">Reference proteome</keyword>
<name>A0A7L4YIY8_9ACTN</name>
<dbReference type="KEGG" id="eke:EK0264_02310"/>
<evidence type="ECO:0008006" key="3">
    <source>
        <dbReference type="Google" id="ProtNLM"/>
    </source>
</evidence>
<gene>
    <name evidence="1" type="ORF">EK0264_02310</name>
</gene>